<reference evidence="2 3" key="1">
    <citation type="submission" date="2016-10" db="EMBL/GenBank/DDBJ databases">
        <authorList>
            <person name="de Groot N.N."/>
        </authorList>
    </citation>
    <scope>NUCLEOTIDE SEQUENCE [LARGE SCALE GENOMIC DNA]</scope>
    <source>
        <strain evidence="2 3">DSM 15345</strain>
    </source>
</reference>
<keyword evidence="3" id="KW-1185">Reference proteome</keyword>
<evidence type="ECO:0000313" key="3">
    <source>
        <dbReference type="Proteomes" id="UP000198703"/>
    </source>
</evidence>
<dbReference type="AlphaFoldDB" id="A0A1H4EZ78"/>
<evidence type="ECO:0000313" key="2">
    <source>
        <dbReference type="EMBL" id="SEA90355.1"/>
    </source>
</evidence>
<dbReference type="NCBIfam" id="NF047637">
    <property type="entry name" value="lipo_CC0125"/>
    <property type="match status" value="1"/>
</dbReference>
<dbReference type="PROSITE" id="PS51257">
    <property type="entry name" value="PROKAR_LIPOPROTEIN"/>
    <property type="match status" value="1"/>
</dbReference>
<dbReference type="EMBL" id="FNQM01000017">
    <property type="protein sequence ID" value="SEA90355.1"/>
    <property type="molecule type" value="Genomic_DNA"/>
</dbReference>
<name>A0A1H4EZ78_9RHOB</name>
<feature type="chain" id="PRO_5011490714" description="DUF4136 domain-containing protein" evidence="1">
    <location>
        <begin position="23"/>
        <end position="172"/>
    </location>
</feature>
<organism evidence="2 3">
    <name type="scientific">Rubrimonas cliftonensis</name>
    <dbReference type="NCBI Taxonomy" id="89524"/>
    <lineage>
        <taxon>Bacteria</taxon>
        <taxon>Pseudomonadati</taxon>
        <taxon>Pseudomonadota</taxon>
        <taxon>Alphaproteobacteria</taxon>
        <taxon>Rhodobacterales</taxon>
        <taxon>Paracoccaceae</taxon>
        <taxon>Rubrimonas</taxon>
    </lineage>
</organism>
<accession>A0A1H4EZ78</accession>
<feature type="signal peptide" evidence="1">
    <location>
        <begin position="1"/>
        <end position="22"/>
    </location>
</feature>
<gene>
    <name evidence="2" type="ORF">SAMN05444370_11720</name>
</gene>
<dbReference type="Proteomes" id="UP000198703">
    <property type="component" value="Unassembled WGS sequence"/>
</dbReference>
<protein>
    <recommendedName>
        <fullName evidence="4">DUF4136 domain-containing protein</fullName>
    </recommendedName>
</protein>
<sequence length="172" mass="18363">MTARARNLILIALLGALVAGCAQPTAYQPADGIREGYAERRVAADRWRVSFAGNSLTPRTTVEDYLLHRAAEIARDEGAARFQVVTVETEPVTRFRGSSVFVGSDFSSGSAFHGSRSLGAAAIPADARPVTRYDAFMEVRLLPDATADGPDIYDATAILAAIGPRIRRPDAG</sequence>
<proteinExistence type="predicted"/>
<evidence type="ECO:0000256" key="1">
    <source>
        <dbReference type="SAM" id="SignalP"/>
    </source>
</evidence>
<keyword evidence="1" id="KW-0732">Signal</keyword>
<evidence type="ECO:0008006" key="4">
    <source>
        <dbReference type="Google" id="ProtNLM"/>
    </source>
</evidence>
<dbReference type="RefSeq" id="WP_093255594.1">
    <property type="nucleotide sequence ID" value="NZ_FNQM01000017.1"/>
</dbReference>
<dbReference type="OrthoDB" id="7172943at2"/>
<dbReference type="STRING" id="89524.SAMN05444370_11720"/>